<keyword evidence="7" id="KW-0675">Receptor</keyword>
<evidence type="ECO:0000256" key="10">
    <source>
        <dbReference type="SAM" id="Phobius"/>
    </source>
</evidence>
<evidence type="ECO:0000256" key="7">
    <source>
        <dbReference type="ARBA" id="ARBA00023170"/>
    </source>
</evidence>
<gene>
    <name evidence="12" type="ORF">CAPTEDRAFT_194352</name>
</gene>
<dbReference type="PANTHER" id="PTHR24246">
    <property type="entry name" value="OLFACTORY RECEPTOR AND ADENOSINE RECEPTOR"/>
    <property type="match status" value="1"/>
</dbReference>
<dbReference type="CDD" id="cd00637">
    <property type="entry name" value="7tm_classA_rhodopsin-like"/>
    <property type="match status" value="1"/>
</dbReference>
<dbReference type="STRING" id="283909.R7UYI7"/>
<organism evidence="12">
    <name type="scientific">Capitella teleta</name>
    <name type="common">Polychaete worm</name>
    <dbReference type="NCBI Taxonomy" id="283909"/>
    <lineage>
        <taxon>Eukaryota</taxon>
        <taxon>Metazoa</taxon>
        <taxon>Spiralia</taxon>
        <taxon>Lophotrochozoa</taxon>
        <taxon>Annelida</taxon>
        <taxon>Polychaeta</taxon>
        <taxon>Sedentaria</taxon>
        <taxon>Scolecida</taxon>
        <taxon>Capitellidae</taxon>
        <taxon>Capitella</taxon>
    </lineage>
</organism>
<feature type="transmembrane region" description="Helical" evidence="10">
    <location>
        <begin position="61"/>
        <end position="82"/>
    </location>
</feature>
<dbReference type="PANTHER" id="PTHR24246:SF27">
    <property type="entry name" value="ADENOSINE RECEPTOR, ISOFORM A"/>
    <property type="match status" value="1"/>
</dbReference>
<comment type="subcellular location">
    <subcellularLocation>
        <location evidence="1">Cell membrane</location>
        <topology evidence="1">Multi-pass membrane protein</topology>
    </subcellularLocation>
</comment>
<dbReference type="InterPro" id="IPR000276">
    <property type="entry name" value="GPCR_Rhodpsn"/>
</dbReference>
<evidence type="ECO:0000313" key="13">
    <source>
        <dbReference type="EnsemblMetazoa" id="CapteP194352"/>
    </source>
</evidence>
<dbReference type="OrthoDB" id="5967704at2759"/>
<evidence type="ECO:0000256" key="5">
    <source>
        <dbReference type="ARBA" id="ARBA00023040"/>
    </source>
</evidence>
<keyword evidence="5" id="KW-0297">G-protein coupled receptor</keyword>
<dbReference type="InterPro" id="IPR017452">
    <property type="entry name" value="GPCR_Rhodpsn_7TM"/>
</dbReference>
<keyword evidence="14" id="KW-1185">Reference proteome</keyword>
<dbReference type="GO" id="GO:0004930">
    <property type="term" value="F:G protein-coupled receptor activity"/>
    <property type="evidence" value="ECO:0007669"/>
    <property type="project" value="UniProtKB-KW"/>
</dbReference>
<feature type="transmembrane region" description="Helical" evidence="10">
    <location>
        <begin position="235"/>
        <end position="258"/>
    </location>
</feature>
<feature type="transmembrane region" description="Helical" evidence="10">
    <location>
        <begin position="144"/>
        <end position="168"/>
    </location>
</feature>
<sequence>MLETTEFLSTFATPLSTQMTNIQLGLVSATLAASVITIIINPLTLLALFKQKMITKSSINLFIASLCCSDFLLGFALGLFQLQNLLQLTSTSEHLIAVLNFVGGTLSVTGFFVSNTNTSLVSLERAYATLAPFKYKTHMSVKRASIILAGAWISAILHAVIPVAIHIAGTSIDLVDYSYELHPYSFRLYWTIPFMYIGTAANVVLYFIIVISFFKSRKKVQPSSSSELRSRRMTRTVTMVIGTILIGNVPIVTMAALVDEAGSPYLWSYAMFNDIAILCITIPTFINNFLYVWQLPDFNRAFRRLLPGTRIATQASTSNPPT</sequence>
<reference evidence="13" key="3">
    <citation type="submission" date="2015-06" db="UniProtKB">
        <authorList>
            <consortium name="EnsemblMetazoa"/>
        </authorList>
    </citation>
    <scope>IDENTIFICATION</scope>
</reference>
<name>R7UYI7_CAPTE</name>
<proteinExistence type="predicted"/>
<keyword evidence="3 10" id="KW-0812">Transmembrane</keyword>
<keyword evidence="6 10" id="KW-0472">Membrane</keyword>
<dbReference type="Gene3D" id="1.20.1070.10">
    <property type="entry name" value="Rhodopsin 7-helix transmembrane proteins"/>
    <property type="match status" value="1"/>
</dbReference>
<evidence type="ECO:0000256" key="2">
    <source>
        <dbReference type="ARBA" id="ARBA00022475"/>
    </source>
</evidence>
<dbReference type="PROSITE" id="PS50262">
    <property type="entry name" value="G_PROTEIN_RECEP_F1_2"/>
    <property type="match status" value="1"/>
</dbReference>
<keyword evidence="2" id="KW-1003">Cell membrane</keyword>
<evidence type="ECO:0000256" key="9">
    <source>
        <dbReference type="ARBA" id="ARBA00023224"/>
    </source>
</evidence>
<dbReference type="EMBL" id="KB296704">
    <property type="protein sequence ID" value="ELU11384.1"/>
    <property type="molecule type" value="Genomic_DNA"/>
</dbReference>
<keyword evidence="4 10" id="KW-1133">Transmembrane helix</keyword>
<reference evidence="12 14" key="2">
    <citation type="journal article" date="2013" name="Nature">
        <title>Insights into bilaterian evolution from three spiralian genomes.</title>
        <authorList>
            <person name="Simakov O."/>
            <person name="Marletaz F."/>
            <person name="Cho S.J."/>
            <person name="Edsinger-Gonzales E."/>
            <person name="Havlak P."/>
            <person name="Hellsten U."/>
            <person name="Kuo D.H."/>
            <person name="Larsson T."/>
            <person name="Lv J."/>
            <person name="Arendt D."/>
            <person name="Savage R."/>
            <person name="Osoegawa K."/>
            <person name="de Jong P."/>
            <person name="Grimwood J."/>
            <person name="Chapman J.A."/>
            <person name="Shapiro H."/>
            <person name="Aerts A."/>
            <person name="Otillar R.P."/>
            <person name="Terry A.Y."/>
            <person name="Boore J.L."/>
            <person name="Grigoriev I.V."/>
            <person name="Lindberg D.R."/>
            <person name="Seaver E.C."/>
            <person name="Weisblat D.A."/>
            <person name="Putnam N.H."/>
            <person name="Rokhsar D.S."/>
        </authorList>
    </citation>
    <scope>NUCLEOTIDE SEQUENCE</scope>
    <source>
        <strain evidence="12 14">I ESC-2004</strain>
    </source>
</reference>
<feature type="transmembrane region" description="Helical" evidence="10">
    <location>
        <begin position="24"/>
        <end position="49"/>
    </location>
</feature>
<dbReference type="EMBL" id="AMQN01005732">
    <property type="status" value="NOT_ANNOTATED_CDS"/>
    <property type="molecule type" value="Genomic_DNA"/>
</dbReference>
<keyword evidence="9" id="KW-0807">Transducer</keyword>
<dbReference type="Proteomes" id="UP000014760">
    <property type="component" value="Unassembled WGS sequence"/>
</dbReference>
<evidence type="ECO:0000256" key="6">
    <source>
        <dbReference type="ARBA" id="ARBA00023136"/>
    </source>
</evidence>
<dbReference type="Pfam" id="PF00001">
    <property type="entry name" value="7tm_1"/>
    <property type="match status" value="1"/>
</dbReference>
<feature type="domain" description="G-protein coupled receptors family 1 profile" evidence="11">
    <location>
        <begin position="40"/>
        <end position="291"/>
    </location>
</feature>
<dbReference type="SUPFAM" id="SSF81321">
    <property type="entry name" value="Family A G protein-coupled receptor-like"/>
    <property type="match status" value="1"/>
</dbReference>
<evidence type="ECO:0000259" key="11">
    <source>
        <dbReference type="PROSITE" id="PS50262"/>
    </source>
</evidence>
<dbReference type="HOGENOM" id="CLU_063530_1_0_1"/>
<keyword evidence="8" id="KW-0325">Glycoprotein</keyword>
<feature type="transmembrane region" description="Helical" evidence="10">
    <location>
        <begin position="94"/>
        <end position="113"/>
    </location>
</feature>
<evidence type="ECO:0000256" key="8">
    <source>
        <dbReference type="ARBA" id="ARBA00023180"/>
    </source>
</evidence>
<dbReference type="EnsemblMetazoa" id="CapteT194352">
    <property type="protein sequence ID" value="CapteP194352"/>
    <property type="gene ID" value="CapteG194352"/>
</dbReference>
<evidence type="ECO:0000313" key="14">
    <source>
        <dbReference type="Proteomes" id="UP000014760"/>
    </source>
</evidence>
<evidence type="ECO:0000313" key="12">
    <source>
        <dbReference type="EMBL" id="ELU11384.1"/>
    </source>
</evidence>
<feature type="transmembrane region" description="Helical" evidence="10">
    <location>
        <begin position="188"/>
        <end position="214"/>
    </location>
</feature>
<accession>R7UYI7</accession>
<reference evidence="14" key="1">
    <citation type="submission" date="2012-12" db="EMBL/GenBank/DDBJ databases">
        <authorList>
            <person name="Hellsten U."/>
            <person name="Grimwood J."/>
            <person name="Chapman J.A."/>
            <person name="Shapiro H."/>
            <person name="Aerts A."/>
            <person name="Otillar R.P."/>
            <person name="Terry A.Y."/>
            <person name="Boore J.L."/>
            <person name="Simakov O."/>
            <person name="Marletaz F."/>
            <person name="Cho S.-J."/>
            <person name="Edsinger-Gonzales E."/>
            <person name="Havlak P."/>
            <person name="Kuo D.-H."/>
            <person name="Larsson T."/>
            <person name="Lv J."/>
            <person name="Arendt D."/>
            <person name="Savage R."/>
            <person name="Osoegawa K."/>
            <person name="de Jong P."/>
            <person name="Lindberg D.R."/>
            <person name="Seaver E.C."/>
            <person name="Weisblat D.A."/>
            <person name="Putnam N.H."/>
            <person name="Grigoriev I.V."/>
            <person name="Rokhsar D.S."/>
        </authorList>
    </citation>
    <scope>NUCLEOTIDE SEQUENCE</scope>
    <source>
        <strain evidence="14">I ESC-2004</strain>
    </source>
</reference>
<dbReference type="AlphaFoldDB" id="R7UYI7"/>
<evidence type="ECO:0000256" key="4">
    <source>
        <dbReference type="ARBA" id="ARBA00022989"/>
    </source>
</evidence>
<evidence type="ECO:0000256" key="3">
    <source>
        <dbReference type="ARBA" id="ARBA00022692"/>
    </source>
</evidence>
<evidence type="ECO:0000256" key="1">
    <source>
        <dbReference type="ARBA" id="ARBA00004651"/>
    </source>
</evidence>
<dbReference type="GO" id="GO:0005886">
    <property type="term" value="C:plasma membrane"/>
    <property type="evidence" value="ECO:0007669"/>
    <property type="project" value="UniProtKB-SubCell"/>
</dbReference>
<protein>
    <recommendedName>
        <fullName evidence="11">G-protein coupled receptors family 1 profile domain-containing protein</fullName>
    </recommendedName>
</protein>
<feature type="transmembrane region" description="Helical" evidence="10">
    <location>
        <begin position="270"/>
        <end position="293"/>
    </location>
</feature>